<proteinExistence type="inferred from homology"/>
<dbReference type="SUPFAM" id="SSF56399">
    <property type="entry name" value="ADP-ribosylation"/>
    <property type="match status" value="1"/>
</dbReference>
<dbReference type="GO" id="GO:0003950">
    <property type="term" value="F:NAD+ poly-ADP-ribosyltransferase activity"/>
    <property type="evidence" value="ECO:0007669"/>
    <property type="project" value="InterPro"/>
</dbReference>
<keyword evidence="2 5" id="KW-0808">Transferase</keyword>
<dbReference type="HAMAP" id="MF_00299">
    <property type="entry name" value="KptA"/>
    <property type="match status" value="1"/>
</dbReference>
<dbReference type="InterPro" id="IPR002745">
    <property type="entry name" value="Ptrans_KptA/Tpt1"/>
</dbReference>
<dbReference type="InterPro" id="IPR042080">
    <property type="entry name" value="RNA_2'-PTrans_N"/>
</dbReference>
<dbReference type="InterPro" id="IPR042081">
    <property type="entry name" value="RNA_2'-PTrans_C"/>
</dbReference>
<dbReference type="Proteomes" id="UP000231094">
    <property type="component" value="Unassembled WGS sequence"/>
</dbReference>
<evidence type="ECO:0000313" key="6">
    <source>
        <dbReference type="EMBL" id="PIT61927.1"/>
    </source>
</evidence>
<keyword evidence="3 5" id="KW-0520">NAD</keyword>
<protein>
    <recommendedName>
        <fullName evidence="5">Probable RNA 2'-phosphotransferase</fullName>
        <ecNumber evidence="5">2.7.1.-</ecNumber>
    </recommendedName>
</protein>
<evidence type="ECO:0000256" key="5">
    <source>
        <dbReference type="HAMAP-Rule" id="MF_00299"/>
    </source>
</evidence>
<dbReference type="RefSeq" id="WP_100116968.1">
    <property type="nucleotide sequence ID" value="NZ_MEIV01000053.1"/>
</dbReference>
<dbReference type="GO" id="GO:0006388">
    <property type="term" value="P:tRNA splicing, via endonucleolytic cleavage and ligation"/>
    <property type="evidence" value="ECO:0007669"/>
    <property type="project" value="UniProtKB-UniRule"/>
</dbReference>
<comment type="function">
    <text evidence="4 5">Removes the 2'-phosphate from RNA via an intermediate in which the phosphate is ADP-ribosylated by NAD followed by a presumed transesterification to release the RNA and generate ADP-ribose 1''-2''-cyclic phosphate (APPR&gt;P). May function as an ADP-ribosylase.</text>
</comment>
<evidence type="ECO:0000256" key="2">
    <source>
        <dbReference type="ARBA" id="ARBA00022679"/>
    </source>
</evidence>
<dbReference type="Pfam" id="PF01885">
    <property type="entry name" value="PTS_2-RNA"/>
    <property type="match status" value="1"/>
</dbReference>
<evidence type="ECO:0000256" key="1">
    <source>
        <dbReference type="ARBA" id="ARBA00009836"/>
    </source>
</evidence>
<name>A0A2N9Y390_9NEIS</name>
<organism evidence="6 7">
    <name type="scientific">Snodgrassella alvi</name>
    <dbReference type="NCBI Taxonomy" id="1196083"/>
    <lineage>
        <taxon>Bacteria</taxon>
        <taxon>Pseudomonadati</taxon>
        <taxon>Pseudomonadota</taxon>
        <taxon>Betaproteobacteria</taxon>
        <taxon>Neisseriales</taxon>
        <taxon>Neisseriaceae</taxon>
        <taxon>Snodgrassella</taxon>
    </lineage>
</organism>
<dbReference type="NCBIfam" id="NF002014">
    <property type="entry name" value="PRK00819.1-4"/>
    <property type="match status" value="1"/>
</dbReference>
<sequence length="187" mass="21378">MNTKLTSEKIIKTSKFLSYILRHKPETIDITLDQQGWVNIEYLIKQANLHGEQLTRDIIEVVVKTSDKKRFTISEDGLKIRAAQGHSTVQVHISHNAQKPPEFLYHGTATRFMDSIKQQGLIAGSRHYVHLSADVNTAIKVGTRHGSPIVLQIHALIMYQEGYQFYQAENGVWLVQTVPTHYLQPYK</sequence>
<evidence type="ECO:0000313" key="7">
    <source>
        <dbReference type="Proteomes" id="UP000231094"/>
    </source>
</evidence>
<accession>A0A2N9Y390</accession>
<dbReference type="InterPro" id="IPR022928">
    <property type="entry name" value="RNA_2'-PTrans_KptA"/>
</dbReference>
<dbReference type="PANTHER" id="PTHR12684">
    <property type="entry name" value="PUTATIVE PHOSPHOTRANSFERASE"/>
    <property type="match status" value="1"/>
</dbReference>
<dbReference type="NCBIfam" id="NF002012">
    <property type="entry name" value="PRK00819.1-1"/>
    <property type="match status" value="1"/>
</dbReference>
<dbReference type="Gene3D" id="3.20.170.30">
    <property type="match status" value="1"/>
</dbReference>
<dbReference type="EMBL" id="MEIV01000053">
    <property type="protein sequence ID" value="PIT61927.1"/>
    <property type="molecule type" value="Genomic_DNA"/>
</dbReference>
<comment type="similarity">
    <text evidence="1 5">Belongs to the KptA/TPT1 family.</text>
</comment>
<dbReference type="Gene3D" id="1.10.10.970">
    <property type="entry name" value="RNA 2'-phosphotransferase, Tpt1/KptA family, N-terminal domain"/>
    <property type="match status" value="1"/>
</dbReference>
<comment type="caution">
    <text evidence="6">The sequence shown here is derived from an EMBL/GenBank/DDBJ whole genome shotgun (WGS) entry which is preliminary data.</text>
</comment>
<reference evidence="6 7" key="1">
    <citation type="journal article" date="2017" name="MBio">
        <title>Type VI secretion-mediated competition in the bee gut microbiome.</title>
        <authorList>
            <person name="Steele M.I."/>
            <person name="Kwong W.K."/>
            <person name="Powell J.E."/>
            <person name="Whiteley M."/>
            <person name="Moran N.A."/>
        </authorList>
    </citation>
    <scope>NUCLEOTIDE SEQUENCE [LARGE SCALE GENOMIC DNA]</scope>
    <source>
        <strain evidence="6 7">PEB0171</strain>
    </source>
</reference>
<evidence type="ECO:0000256" key="4">
    <source>
        <dbReference type="ARBA" id="ARBA00025212"/>
    </source>
</evidence>
<dbReference type="PANTHER" id="PTHR12684:SF2">
    <property type="entry name" value="TRNA 2'-PHOSPHOTRANSFERASE 1"/>
    <property type="match status" value="1"/>
</dbReference>
<dbReference type="AlphaFoldDB" id="A0A2N9Y390"/>
<gene>
    <name evidence="5" type="primary">kptA</name>
    <name evidence="6" type="ORF">BHC47_05375</name>
</gene>
<evidence type="ECO:0000256" key="3">
    <source>
        <dbReference type="ARBA" id="ARBA00023027"/>
    </source>
</evidence>
<dbReference type="GO" id="GO:0000215">
    <property type="term" value="F:tRNA 2'-phosphotransferase activity"/>
    <property type="evidence" value="ECO:0007669"/>
    <property type="project" value="TreeGrafter"/>
</dbReference>
<dbReference type="EC" id="2.7.1.-" evidence="5"/>